<organism evidence="1">
    <name type="scientific">Catovirus CTV1</name>
    <dbReference type="NCBI Taxonomy" id="1977631"/>
    <lineage>
        <taxon>Viruses</taxon>
        <taxon>Varidnaviria</taxon>
        <taxon>Bamfordvirae</taxon>
        <taxon>Nucleocytoviricota</taxon>
        <taxon>Megaviricetes</taxon>
        <taxon>Imitervirales</taxon>
        <taxon>Mimiviridae</taxon>
        <taxon>Klosneuvirinae</taxon>
        <taxon>Catovirus</taxon>
    </lineage>
</organism>
<name>A0A1V0S9D1_9VIRU</name>
<dbReference type="EMBL" id="KY684083">
    <property type="protein sequence ID" value="ARF08258.1"/>
    <property type="molecule type" value="Genomic_DNA"/>
</dbReference>
<evidence type="ECO:0000313" key="1">
    <source>
        <dbReference type="EMBL" id="ARF08258.1"/>
    </source>
</evidence>
<protein>
    <submittedName>
        <fullName evidence="1">Uncharacterized protein</fullName>
    </submittedName>
</protein>
<sequence length="114" mass="13806">MNKILSLNTVWIEFISEFPSNDKYCKKLWEELKWEVTTEDYESNGDKLIISTKYNFGDKNDIMETWTEPFGTSKRFYKWCSEAKKFLTEKFPKNKVECFKKKGKNVFHLYFKII</sequence>
<gene>
    <name evidence="1" type="ORF">Catovirus_1_308</name>
</gene>
<proteinExistence type="predicted"/>
<accession>A0A1V0S9D1</accession>
<reference evidence="1" key="1">
    <citation type="journal article" date="2017" name="Science">
        <title>Giant viruses with an expanded complement of translation system components.</title>
        <authorList>
            <person name="Schulz F."/>
            <person name="Yutin N."/>
            <person name="Ivanova N.N."/>
            <person name="Ortega D.R."/>
            <person name="Lee T.K."/>
            <person name="Vierheilig J."/>
            <person name="Daims H."/>
            <person name="Horn M."/>
            <person name="Wagner M."/>
            <person name="Jensen G.J."/>
            <person name="Kyrpides N.C."/>
            <person name="Koonin E.V."/>
            <person name="Woyke T."/>
        </authorList>
    </citation>
    <scope>NUCLEOTIDE SEQUENCE</scope>
    <source>
        <strain evidence="1">CTV1</strain>
    </source>
</reference>